<keyword evidence="3" id="KW-1185">Reference proteome</keyword>
<evidence type="ECO:0000313" key="2">
    <source>
        <dbReference type="EMBL" id="PSR94325.1"/>
    </source>
</evidence>
<feature type="region of interest" description="Disordered" evidence="1">
    <location>
        <begin position="359"/>
        <end position="405"/>
    </location>
</feature>
<name>A0A2T3AEY9_9PEZI</name>
<feature type="non-terminal residue" evidence="2">
    <location>
        <position position="530"/>
    </location>
</feature>
<evidence type="ECO:0000313" key="3">
    <source>
        <dbReference type="Proteomes" id="UP000241462"/>
    </source>
</evidence>
<dbReference type="Proteomes" id="UP000241462">
    <property type="component" value="Unassembled WGS sequence"/>
</dbReference>
<reference evidence="2 3" key="1">
    <citation type="journal article" date="2018" name="Mycol. Prog.">
        <title>Coniella lustricola, a new species from submerged detritus.</title>
        <authorList>
            <person name="Raudabaugh D.B."/>
            <person name="Iturriaga T."/>
            <person name="Carver A."/>
            <person name="Mondo S."/>
            <person name="Pangilinan J."/>
            <person name="Lipzen A."/>
            <person name="He G."/>
            <person name="Amirebrahimi M."/>
            <person name="Grigoriev I.V."/>
            <person name="Miller A.N."/>
        </authorList>
    </citation>
    <scope>NUCLEOTIDE SEQUENCE [LARGE SCALE GENOMIC DNA]</scope>
    <source>
        <strain evidence="2 3">B22-T-1</strain>
    </source>
</reference>
<evidence type="ECO:0000256" key="1">
    <source>
        <dbReference type="SAM" id="MobiDB-lite"/>
    </source>
</evidence>
<feature type="region of interest" description="Disordered" evidence="1">
    <location>
        <begin position="296"/>
        <end position="346"/>
    </location>
</feature>
<feature type="compositionally biased region" description="Basic and acidic residues" evidence="1">
    <location>
        <begin position="392"/>
        <end position="402"/>
    </location>
</feature>
<feature type="compositionally biased region" description="Basic and acidic residues" evidence="1">
    <location>
        <begin position="314"/>
        <end position="328"/>
    </location>
</feature>
<dbReference type="InParanoid" id="A0A2T3AEY9"/>
<dbReference type="OrthoDB" id="5383784at2759"/>
<feature type="compositionally biased region" description="Basic and acidic residues" evidence="1">
    <location>
        <begin position="359"/>
        <end position="370"/>
    </location>
</feature>
<feature type="compositionally biased region" description="Basic and acidic residues" evidence="1">
    <location>
        <begin position="27"/>
        <end position="44"/>
    </location>
</feature>
<protein>
    <submittedName>
        <fullName evidence="2">Uncharacterized protein</fullName>
    </submittedName>
</protein>
<dbReference type="STRING" id="2025994.A0A2T3AEY9"/>
<sequence length="530" mass="60021">MGRLGPLTSMALGRSPYDDVVMGEGESDPREPLQMYDERGRPVNPETKRINKDIIRSHNEVMLVIGVVESENTIEELKAEQLRRYEHEHRDVHIARRLEGVARACEFFGVYGVTGMRQRILLYREYQHVPFSRLWQVERQTQSPTSLWLHGLPAYLASTYIEMPWISNRFRASAVARAGFTYLKISLELWGLLQQTQLLPSSASPWFPSWKFFVPFSSASVISPCPLPPSLGTRSILGWLSRIGLSVTPYIVSWLLHNLYVSAWFWLHKEIYAMLPSPSNHEPRSIDNLTLSHRLTAERESEPAQSQQVPPQDATERPIHAMPTEDRPRRSRATNNEDFSSDDEATDEVVSATLISFDVENHPENPDPAHDSNIPPGVWSAELRPNPGHDSAGSRDGDDGGGARRRASSRIYRVNELTRLPAVYAAEILARQLTSLIIWPLEAAALRELAWQWCQARGMSTRGLWEPAWAWPLRASNGLFGFRFDFFAGFSSGSFVNLIGLELVHLLFDATMWSLVSSYVAGSIVSDEQW</sequence>
<dbReference type="EMBL" id="KZ678399">
    <property type="protein sequence ID" value="PSR94325.1"/>
    <property type="molecule type" value="Genomic_DNA"/>
</dbReference>
<feature type="region of interest" description="Disordered" evidence="1">
    <location>
        <begin position="15"/>
        <end position="44"/>
    </location>
</feature>
<dbReference type="AlphaFoldDB" id="A0A2T3AEY9"/>
<proteinExistence type="predicted"/>
<gene>
    <name evidence="2" type="ORF">BD289DRAFT_349979</name>
</gene>
<accession>A0A2T3AEY9</accession>
<organism evidence="2 3">
    <name type="scientific">Coniella lustricola</name>
    <dbReference type="NCBI Taxonomy" id="2025994"/>
    <lineage>
        <taxon>Eukaryota</taxon>
        <taxon>Fungi</taxon>
        <taxon>Dikarya</taxon>
        <taxon>Ascomycota</taxon>
        <taxon>Pezizomycotina</taxon>
        <taxon>Sordariomycetes</taxon>
        <taxon>Sordariomycetidae</taxon>
        <taxon>Diaporthales</taxon>
        <taxon>Schizoparmaceae</taxon>
        <taxon>Coniella</taxon>
    </lineage>
</organism>